<feature type="region of interest" description="Disordered" evidence="8">
    <location>
        <begin position="1"/>
        <end position="360"/>
    </location>
</feature>
<keyword evidence="13" id="KW-1185">Reference proteome</keyword>
<feature type="compositionally biased region" description="Low complexity" evidence="8">
    <location>
        <begin position="217"/>
        <end position="226"/>
    </location>
</feature>
<dbReference type="OrthoDB" id="16982at2759"/>
<feature type="compositionally biased region" description="Basic residues" evidence="8">
    <location>
        <begin position="379"/>
        <end position="388"/>
    </location>
</feature>
<dbReference type="Proteomes" id="UP000243876">
    <property type="component" value="Unassembled WGS sequence"/>
</dbReference>
<feature type="transmembrane region" description="Helical" evidence="9">
    <location>
        <begin position="1553"/>
        <end position="1575"/>
    </location>
</feature>
<evidence type="ECO:0000259" key="10">
    <source>
        <dbReference type="Pfam" id="PF01699"/>
    </source>
</evidence>
<feature type="compositionally biased region" description="Basic and acidic residues" evidence="8">
    <location>
        <begin position="55"/>
        <end position="64"/>
    </location>
</feature>
<feature type="transmembrane region" description="Helical" evidence="9">
    <location>
        <begin position="1067"/>
        <end position="1088"/>
    </location>
</feature>
<dbReference type="GO" id="GO:0006874">
    <property type="term" value="P:intracellular calcium ion homeostasis"/>
    <property type="evidence" value="ECO:0007669"/>
    <property type="project" value="TreeGrafter"/>
</dbReference>
<dbReference type="Pfam" id="PF03733">
    <property type="entry name" value="YccF"/>
    <property type="match status" value="1"/>
</dbReference>
<feature type="transmembrane region" description="Helical" evidence="9">
    <location>
        <begin position="1520"/>
        <end position="1541"/>
    </location>
</feature>
<dbReference type="GO" id="GO:0005774">
    <property type="term" value="C:vacuolar membrane"/>
    <property type="evidence" value="ECO:0007669"/>
    <property type="project" value="UniProtKB-ARBA"/>
</dbReference>
<dbReference type="Gene3D" id="1.20.1420.30">
    <property type="entry name" value="NCX, central ion-binding region"/>
    <property type="match status" value="2"/>
</dbReference>
<evidence type="ECO:0000313" key="13">
    <source>
        <dbReference type="Proteomes" id="UP000243876"/>
    </source>
</evidence>
<dbReference type="InterPro" id="IPR005185">
    <property type="entry name" value="YccF"/>
</dbReference>
<gene>
    <name evidence="12" type="primary">SPOSA6832_03818</name>
</gene>
<feature type="transmembrane region" description="Helical" evidence="9">
    <location>
        <begin position="1142"/>
        <end position="1161"/>
    </location>
</feature>
<accession>A0A0D6ER45</accession>
<dbReference type="GO" id="GO:0015369">
    <property type="term" value="F:calcium:proton antiporter activity"/>
    <property type="evidence" value="ECO:0007669"/>
    <property type="project" value="TreeGrafter"/>
</dbReference>
<feature type="domain" description="Inner membrane component" evidence="11">
    <location>
        <begin position="657"/>
        <end position="707"/>
    </location>
</feature>
<feature type="domain" description="Sodium/calcium exchanger membrane region" evidence="10">
    <location>
        <begin position="1461"/>
        <end position="1596"/>
    </location>
</feature>
<dbReference type="GO" id="GO:0012505">
    <property type="term" value="C:endomembrane system"/>
    <property type="evidence" value="ECO:0007669"/>
    <property type="project" value="UniProtKB-SubCell"/>
</dbReference>
<evidence type="ECO:0000256" key="7">
    <source>
        <dbReference type="ARBA" id="ARBA00023136"/>
    </source>
</evidence>
<feature type="compositionally biased region" description="Low complexity" evidence="8">
    <location>
        <begin position="244"/>
        <end position="262"/>
    </location>
</feature>
<dbReference type="EMBL" id="CENE01000020">
    <property type="protein sequence ID" value="CEQ42055.1"/>
    <property type="molecule type" value="Genomic_DNA"/>
</dbReference>
<evidence type="ECO:0000256" key="6">
    <source>
        <dbReference type="ARBA" id="ARBA00023065"/>
    </source>
</evidence>
<organism evidence="12 13">
    <name type="scientific">Sporidiobolus salmonicolor</name>
    <name type="common">Yeast-like fungus</name>
    <name type="synonym">Sporobolomyces salmonicolor</name>
    <dbReference type="NCBI Taxonomy" id="5005"/>
    <lineage>
        <taxon>Eukaryota</taxon>
        <taxon>Fungi</taxon>
        <taxon>Dikarya</taxon>
        <taxon>Basidiomycota</taxon>
        <taxon>Pucciniomycotina</taxon>
        <taxon>Microbotryomycetes</taxon>
        <taxon>Sporidiobolales</taxon>
        <taxon>Sporidiobolaceae</taxon>
        <taxon>Sporobolomyces</taxon>
    </lineage>
</organism>
<keyword evidence="3" id="KW-0813">Transport</keyword>
<keyword evidence="5 9" id="KW-1133">Transmembrane helix</keyword>
<dbReference type="InterPro" id="IPR004713">
    <property type="entry name" value="CaH_exchang"/>
</dbReference>
<feature type="transmembrane region" description="Helical" evidence="9">
    <location>
        <begin position="659"/>
        <end position="682"/>
    </location>
</feature>
<feature type="transmembrane region" description="Helical" evidence="9">
    <location>
        <begin position="1581"/>
        <end position="1601"/>
    </location>
</feature>
<protein>
    <submittedName>
        <fullName evidence="12">SPOSA6832_03818-mRNA-1:cds</fullName>
    </submittedName>
</protein>
<feature type="compositionally biased region" description="Polar residues" evidence="8">
    <location>
        <begin position="771"/>
        <end position="784"/>
    </location>
</feature>
<feature type="compositionally biased region" description="Low complexity" evidence="8">
    <location>
        <begin position="863"/>
        <end position="874"/>
    </location>
</feature>
<feature type="compositionally biased region" description="Polar residues" evidence="8">
    <location>
        <begin position="515"/>
        <end position="528"/>
    </location>
</feature>
<feature type="compositionally biased region" description="Low complexity" evidence="8">
    <location>
        <begin position="420"/>
        <end position="443"/>
    </location>
</feature>
<evidence type="ECO:0000256" key="3">
    <source>
        <dbReference type="ARBA" id="ARBA00022448"/>
    </source>
</evidence>
<comment type="similarity">
    <text evidence="2">Belongs to the Ca(2+):cation antiporter (CaCA) (TC 2.A.19) family.</text>
</comment>
<feature type="transmembrane region" description="Helical" evidence="9">
    <location>
        <begin position="884"/>
        <end position="901"/>
    </location>
</feature>
<feature type="compositionally biased region" description="Pro residues" evidence="8">
    <location>
        <begin position="95"/>
        <end position="105"/>
    </location>
</feature>
<keyword evidence="7 9" id="KW-0472">Membrane</keyword>
<keyword evidence="6" id="KW-0406">Ion transport</keyword>
<feature type="transmembrane region" description="Helical" evidence="9">
    <location>
        <begin position="1206"/>
        <end position="1226"/>
    </location>
</feature>
<feature type="domain" description="Sodium/calcium exchanger membrane region" evidence="10">
    <location>
        <begin position="1108"/>
        <end position="1294"/>
    </location>
</feature>
<feature type="region of interest" description="Disordered" evidence="8">
    <location>
        <begin position="719"/>
        <end position="875"/>
    </location>
</feature>
<feature type="transmembrane region" description="Helical" evidence="9">
    <location>
        <begin position="1274"/>
        <end position="1294"/>
    </location>
</feature>
<dbReference type="PANTHER" id="PTHR31503:SF10">
    <property type="entry name" value="VNX1 PROTEIN"/>
    <property type="match status" value="1"/>
</dbReference>
<feature type="region of interest" description="Disordered" evidence="8">
    <location>
        <begin position="971"/>
        <end position="993"/>
    </location>
</feature>
<evidence type="ECO:0000313" key="12">
    <source>
        <dbReference type="EMBL" id="CEQ42055.1"/>
    </source>
</evidence>
<feature type="transmembrane region" description="Helical" evidence="9">
    <location>
        <begin position="1108"/>
        <end position="1130"/>
    </location>
</feature>
<feature type="transmembrane region" description="Helical" evidence="9">
    <location>
        <begin position="1173"/>
        <end position="1194"/>
    </location>
</feature>
<dbReference type="InterPro" id="IPR004837">
    <property type="entry name" value="NaCa_Exmemb"/>
</dbReference>
<feature type="compositionally biased region" description="Low complexity" evidence="8">
    <location>
        <begin position="82"/>
        <end position="94"/>
    </location>
</feature>
<feature type="compositionally biased region" description="Polar residues" evidence="8">
    <location>
        <begin position="285"/>
        <end position="305"/>
    </location>
</feature>
<feature type="compositionally biased region" description="Low complexity" evidence="8">
    <location>
        <begin position="112"/>
        <end position="134"/>
    </location>
</feature>
<evidence type="ECO:0000259" key="11">
    <source>
        <dbReference type="Pfam" id="PF03733"/>
    </source>
</evidence>
<evidence type="ECO:0000256" key="8">
    <source>
        <dbReference type="SAM" id="MobiDB-lite"/>
    </source>
</evidence>
<feature type="compositionally biased region" description="Acidic residues" evidence="8">
    <location>
        <begin position="1"/>
        <end position="10"/>
    </location>
</feature>
<feature type="compositionally biased region" description="Low complexity" evidence="8">
    <location>
        <begin position="20"/>
        <end position="32"/>
    </location>
</feature>
<evidence type="ECO:0000256" key="4">
    <source>
        <dbReference type="ARBA" id="ARBA00022692"/>
    </source>
</evidence>
<feature type="compositionally biased region" description="Low complexity" evidence="8">
    <location>
        <begin position="1351"/>
        <end position="1364"/>
    </location>
</feature>
<feature type="compositionally biased region" description="Polar residues" evidence="8">
    <location>
        <begin position="169"/>
        <end position="179"/>
    </location>
</feature>
<name>A0A0D6ER45_SPOSA</name>
<feature type="compositionally biased region" description="Acidic residues" evidence="8">
    <location>
        <begin position="730"/>
        <end position="744"/>
    </location>
</feature>
<feature type="non-terminal residue" evidence="12">
    <location>
        <position position="1"/>
    </location>
</feature>
<feature type="region of interest" description="Disordered" evidence="8">
    <location>
        <begin position="1341"/>
        <end position="1366"/>
    </location>
</feature>
<evidence type="ECO:0000256" key="1">
    <source>
        <dbReference type="ARBA" id="ARBA00004127"/>
    </source>
</evidence>
<evidence type="ECO:0000256" key="2">
    <source>
        <dbReference type="ARBA" id="ARBA00008170"/>
    </source>
</evidence>
<dbReference type="PANTHER" id="PTHR31503">
    <property type="entry name" value="VACUOLAR CALCIUM ION TRANSPORTER"/>
    <property type="match status" value="1"/>
</dbReference>
<evidence type="ECO:0000256" key="5">
    <source>
        <dbReference type="ARBA" id="ARBA00022989"/>
    </source>
</evidence>
<proteinExistence type="inferred from homology"/>
<feature type="compositionally biased region" description="Basic and acidic residues" evidence="8">
    <location>
        <begin position="719"/>
        <end position="729"/>
    </location>
</feature>
<feature type="compositionally biased region" description="Acidic residues" evidence="8">
    <location>
        <begin position="326"/>
        <end position="338"/>
    </location>
</feature>
<reference evidence="13" key="1">
    <citation type="submission" date="2015-02" db="EMBL/GenBank/DDBJ databases">
        <authorList>
            <person name="Gon?alves P."/>
        </authorList>
    </citation>
    <scope>NUCLEOTIDE SEQUENCE [LARGE SCALE GENOMIC DNA]</scope>
</reference>
<feature type="region of interest" description="Disordered" evidence="8">
    <location>
        <begin position="379"/>
        <end position="599"/>
    </location>
</feature>
<dbReference type="InterPro" id="IPR044880">
    <property type="entry name" value="NCX_ion-bd_dom_sf"/>
</dbReference>
<sequence>MPSPDPEESDAPTPTHADAAEPSSASTASSASGGTERGAPSSAAVQASIHSLAPPEEHSSHAEENLSVTPTAASALDPTTPPASTRSLSSTTAPSPAPTSSPTPNPHRRTLSSASAGTSSSLGGPPSSSAVSSPARREFGGPGGDVSEEVLHEESAEEDEGAPVGEASYFSSGHNTPSAQAGARPRPSSALGGGPRPRPPPPLGFNRRSISVNTALSNAGAPSSTPGPAPGHSNPARRSMYHLAAPPAGPTHSASASAAGTGVRTPTMSAFPHPPHPPHSGPHAQSYSYSSSGAHPHPLSQNRSVSRMGRAPSSTSGYDMDREYDSAAETDAADEDLLERERRRRAMSPAIGRRAGDEDDVDDEVILRDRGEELVRRRMRERKEKRRQAQQEAAFRLEQSRRLSSYTPTHAHTLAGGPPFASSAFDASQQQAYPESSYPYPYSDSLGLGYPSSGAHARSERSQAYSVFSDAPGGGGGGRPTSPIPAQGQAQGGLWSPMPVHPPSGRPAIGPRATSYLSSANGSVSGASTAGGRDGDEGEEQSVVEGESGGGAPSQIGEEEEDEDDVEDRDVEELLGEEPRMEDWADGGADGEHEGDEDGEVEYTLKDRQDAINVEHPFGLPIWKPALYKKSRSIARHADAALHSAPSSTAQRHLLPVNVAWTLFAGLWLCLACMAVGTVLWFTPWGGRKYGRVIWELGGYLFWPFGKYVEGWGEDHVPGEEEWGVKPIEEEHEEGEDDEEDEVEREGQGQSEGSYREDPELSGRTYRRNRSGTINGHPTTTSSVDGLFGQGQVNLPDEPPRRMASQASLRPPQHERSGLLQARGQARPKTYGTAVDKSQRSSSEETACASGNGNGSRPHDLRAASGSSAKSTSSPFRPRALGRLMYWTTFYLVVAPLMLFVCIVCWALVFFIPMAKLLWVLLWHLNNEPLSLHFRSPPKYASHLRVTPAAPQLDAQHVNAPLDLENQATTSSPAMDVTVKPGQQQPSVPLDRENQATISSVATDATARPPVAPSWPLKAGQPAPRLSRKSVATAKKHGRLLGPHSTVLLCTYKAAGLEYYKYTLDGVNIWFVNLMSLVFFVIADFFLLEPYAEEHHSGGLLAIVTGQAFMFVIALLSAIPLSYFIGMAVASISAQSSIGTGAFINASFGSAIEILLYGIALTKSKAELVEGSIVGSILAGVLLMPGASMIGGAFKRKEQRFNARSAGVTSTMLIMAVIGTLTPTLFYEIYGSFQLTCNGCDPASGDGAATCRTCYYEHIDPADDPFYKGTVRYLSYYCGIILVLSYAVGIWFSLRTHASQIWQNAAPTAHEQGLGRSGAQQLADQRRSLYQRVIPSQLFQQKRRASATGNTPLATPLITPTTTAPGGGKLDLPPMQLLPNGLTPEEFNRAVEVVASAASAIRPGAPLHRAASHVREVSAPHKEEEADGHGGHDAPNWSRAKSTTVLFACTFLYAIIAGESSPCSILVDVVDVVLDGSGIPEKFLGVTLFALVPNTTEFMNAISFALNGNIALSMEIGSAYALQVCLIQAPAMLAFSAYYGIGKESMLHRAFTLVFPRWDVIAILFSIFLLTYVYIEARSNYFRGVLLCLSYFVLLSGFAMAPVGRDTVDNPGFGPLAAAVTSPLSTLEKVKAVFLALFTK</sequence>
<feature type="compositionally biased region" description="Acidic residues" evidence="8">
    <location>
        <begin position="557"/>
        <end position="576"/>
    </location>
</feature>
<dbReference type="Pfam" id="PF01699">
    <property type="entry name" value="Na_Ca_ex"/>
    <property type="match status" value="2"/>
</dbReference>
<keyword evidence="4 9" id="KW-0812">Transmembrane</keyword>
<comment type="subcellular location">
    <subcellularLocation>
        <location evidence="1">Endomembrane system</location>
        <topology evidence="1">Multi-pass membrane protein</topology>
    </subcellularLocation>
</comment>
<evidence type="ECO:0000256" key="9">
    <source>
        <dbReference type="SAM" id="Phobius"/>
    </source>
</evidence>